<dbReference type="Gene3D" id="3.40.50.2000">
    <property type="entry name" value="Glycogen Phosphorylase B"/>
    <property type="match status" value="1"/>
</dbReference>
<dbReference type="PANTHER" id="PTHR48048:SF75">
    <property type="entry name" value="GLYCOSYLTRANSFERASE"/>
    <property type="match status" value="1"/>
</dbReference>
<evidence type="ECO:0000313" key="1">
    <source>
        <dbReference type="EMBL" id="KAF0924226.1"/>
    </source>
</evidence>
<dbReference type="AlphaFoldDB" id="A0A6G1EI10"/>
<proteinExistence type="predicted"/>
<dbReference type="EMBL" id="SPHZ02000003">
    <property type="protein sequence ID" value="KAF0924226.1"/>
    <property type="molecule type" value="Genomic_DNA"/>
</dbReference>
<accession>A0A6G1EI10</accession>
<dbReference type="Proteomes" id="UP000479710">
    <property type="component" value="Unassembled WGS sequence"/>
</dbReference>
<dbReference type="SUPFAM" id="SSF53756">
    <property type="entry name" value="UDP-Glycosyltransferase/glycogen phosphorylase"/>
    <property type="match status" value="1"/>
</dbReference>
<keyword evidence="2" id="KW-1185">Reference proteome</keyword>
<dbReference type="PANTHER" id="PTHR48048">
    <property type="entry name" value="GLYCOSYLTRANSFERASE"/>
    <property type="match status" value="1"/>
</dbReference>
<dbReference type="GO" id="GO:0035251">
    <property type="term" value="F:UDP-glucosyltransferase activity"/>
    <property type="evidence" value="ECO:0007669"/>
    <property type="project" value="InterPro"/>
</dbReference>
<organism evidence="1 2">
    <name type="scientific">Oryza meyeriana var. granulata</name>
    <dbReference type="NCBI Taxonomy" id="110450"/>
    <lineage>
        <taxon>Eukaryota</taxon>
        <taxon>Viridiplantae</taxon>
        <taxon>Streptophyta</taxon>
        <taxon>Embryophyta</taxon>
        <taxon>Tracheophyta</taxon>
        <taxon>Spermatophyta</taxon>
        <taxon>Magnoliopsida</taxon>
        <taxon>Liliopsida</taxon>
        <taxon>Poales</taxon>
        <taxon>Poaceae</taxon>
        <taxon>BOP clade</taxon>
        <taxon>Oryzoideae</taxon>
        <taxon>Oryzeae</taxon>
        <taxon>Oryzinae</taxon>
        <taxon>Oryza</taxon>
        <taxon>Oryza meyeriana</taxon>
    </lineage>
</organism>
<dbReference type="OrthoDB" id="655541at2759"/>
<dbReference type="InterPro" id="IPR050481">
    <property type="entry name" value="UDP-glycosyltransf_plant"/>
</dbReference>
<name>A0A6G1EI10_9ORYZ</name>
<reference evidence="1 2" key="1">
    <citation type="submission" date="2019-11" db="EMBL/GenBank/DDBJ databases">
        <title>Whole genome sequence of Oryza granulata.</title>
        <authorList>
            <person name="Li W."/>
        </authorList>
    </citation>
    <scope>NUCLEOTIDE SEQUENCE [LARGE SCALE GENOMIC DNA]</scope>
    <source>
        <strain evidence="2">cv. Menghai</strain>
        <tissue evidence="1">Leaf</tissue>
    </source>
</reference>
<gene>
    <name evidence="1" type="ORF">E2562_009937</name>
</gene>
<protein>
    <submittedName>
        <fullName evidence="1">Uncharacterized protein</fullName>
    </submittedName>
</protein>
<evidence type="ECO:0000313" key="2">
    <source>
        <dbReference type="Proteomes" id="UP000479710"/>
    </source>
</evidence>
<comment type="caution">
    <text evidence="1">The sequence shown here is derived from an EMBL/GenBank/DDBJ whole genome shotgun (WGS) entry which is preliminary data.</text>
</comment>
<sequence length="160" mass="17705">MNAPLSEYLRSSVPAAHSLVFDMFCACALDVAAELRVPAYSFQCRAASHLAVILHLPQMQARINASFGEIGNKPLSLPGVPSFKPSDLPREALDRDDEMYKWVLRAFERLPESRGILVNTFEWLETKALRALRNGACFVGRPTPPVCCVGPLVSRGGERY</sequence>